<reference evidence="1 2" key="1">
    <citation type="journal article" date="2020" name="Syst. Appl. Microbiol.">
        <title>Alienimonas chondri sp. nov., a novel planctomycete isolated from the biofilm of the red alga Chondrus crispus.</title>
        <authorList>
            <person name="Vitorino I."/>
            <person name="Albuquerque L."/>
            <person name="Wiegand S."/>
            <person name="Kallscheuer N."/>
            <person name="da Costa M.S."/>
            <person name="Lobo-da-Cunha A."/>
            <person name="Jogler C."/>
            <person name="Lage O.M."/>
        </authorList>
    </citation>
    <scope>NUCLEOTIDE SEQUENCE [LARGE SCALE GENOMIC DNA]</scope>
    <source>
        <strain evidence="1 2">LzC2</strain>
    </source>
</reference>
<accession>A0ABX1VH58</accession>
<organism evidence="1 2">
    <name type="scientific">Alienimonas chondri</name>
    <dbReference type="NCBI Taxonomy" id="2681879"/>
    <lineage>
        <taxon>Bacteria</taxon>
        <taxon>Pseudomonadati</taxon>
        <taxon>Planctomycetota</taxon>
        <taxon>Planctomycetia</taxon>
        <taxon>Planctomycetales</taxon>
        <taxon>Planctomycetaceae</taxon>
        <taxon>Alienimonas</taxon>
    </lineage>
</organism>
<sequence>MPHPPHSIRLRGPWEWAAAGVKPVRATLPHTSKLPGTLSRRFNAPTGLEDGTRAVLRIADVPLGTCFMLNGSMLPPAGPDEFSADITALLTGPCRLEIAMPADGTISGVTLDLHLPEPPEQKSV</sequence>
<gene>
    <name evidence="1" type="ORF">LzC2_35940</name>
</gene>
<proteinExistence type="predicted"/>
<keyword evidence="2" id="KW-1185">Reference proteome</keyword>
<protein>
    <submittedName>
        <fullName evidence="1">Uncharacterized protein</fullName>
    </submittedName>
</protein>
<name>A0ABX1VH58_9PLAN</name>
<dbReference type="Proteomes" id="UP000609651">
    <property type="component" value="Unassembled WGS sequence"/>
</dbReference>
<dbReference type="EMBL" id="WTPX01000159">
    <property type="protein sequence ID" value="NNJ27489.1"/>
    <property type="molecule type" value="Genomic_DNA"/>
</dbReference>
<evidence type="ECO:0000313" key="2">
    <source>
        <dbReference type="Proteomes" id="UP000609651"/>
    </source>
</evidence>
<dbReference type="RefSeq" id="WP_171189400.1">
    <property type="nucleotide sequence ID" value="NZ_WTPX01000159.1"/>
</dbReference>
<evidence type="ECO:0000313" key="1">
    <source>
        <dbReference type="EMBL" id="NNJ27489.1"/>
    </source>
</evidence>
<comment type="caution">
    <text evidence="1">The sequence shown here is derived from an EMBL/GenBank/DDBJ whole genome shotgun (WGS) entry which is preliminary data.</text>
</comment>